<dbReference type="PANTHER" id="PTHR48462">
    <property type="entry name" value="PROTEIN, PUTATIVE-RELATED"/>
    <property type="match status" value="1"/>
</dbReference>
<dbReference type="EMBL" id="AC151000">
    <property type="protein sequence ID" value="ABD32913.1"/>
    <property type="molecule type" value="Genomic_DNA"/>
</dbReference>
<gene>
    <name evidence="1" type="ORF">MtrDRAFT_AC151000g2v2</name>
</gene>
<dbReference type="PANTHER" id="PTHR48462:SF1">
    <property type="entry name" value="PROTEIN, PUTATIVE-RELATED"/>
    <property type="match status" value="1"/>
</dbReference>
<organism evidence="1">
    <name type="scientific">Medicago truncatula</name>
    <name type="common">Barrel medic</name>
    <name type="synonym">Medicago tribuloides</name>
    <dbReference type="NCBI Taxonomy" id="3880"/>
    <lineage>
        <taxon>Eukaryota</taxon>
        <taxon>Viridiplantae</taxon>
        <taxon>Streptophyta</taxon>
        <taxon>Embryophyta</taxon>
        <taxon>Tracheophyta</taxon>
        <taxon>Spermatophyta</taxon>
        <taxon>Magnoliopsida</taxon>
        <taxon>eudicotyledons</taxon>
        <taxon>Gunneridae</taxon>
        <taxon>Pentapetalae</taxon>
        <taxon>rosids</taxon>
        <taxon>fabids</taxon>
        <taxon>Fabales</taxon>
        <taxon>Fabaceae</taxon>
        <taxon>Papilionoideae</taxon>
        <taxon>50 kb inversion clade</taxon>
        <taxon>NPAAA clade</taxon>
        <taxon>Hologalegina</taxon>
        <taxon>IRL clade</taxon>
        <taxon>Trifolieae</taxon>
        <taxon>Medicago</taxon>
    </lineage>
</organism>
<dbReference type="ExpressionAtlas" id="Q2HST0">
    <property type="expression patterns" value="differential"/>
</dbReference>
<name>Q2HST0_MEDTR</name>
<dbReference type="AlphaFoldDB" id="Q2HST0"/>
<protein>
    <recommendedName>
        <fullName evidence="2">Auxilin-like protein</fullName>
    </recommendedName>
</protein>
<evidence type="ECO:0000313" key="1">
    <source>
        <dbReference type="EMBL" id="ABD32913.1"/>
    </source>
</evidence>
<accession>Q2HST0</accession>
<proteinExistence type="predicted"/>
<reference evidence="1" key="1">
    <citation type="submission" date="2005-01" db="EMBL/GenBank/DDBJ databases">
        <authorList>
            <person name="Town C.D."/>
        </authorList>
    </citation>
    <scope>NUCLEOTIDE SEQUENCE</scope>
</reference>
<evidence type="ECO:0008006" key="2">
    <source>
        <dbReference type="Google" id="ProtNLM"/>
    </source>
</evidence>
<reference evidence="1" key="2">
    <citation type="submission" date="2007-03" db="EMBL/GenBank/DDBJ databases">
        <authorList>
            <consortium name="The International Medicago Genome Annotation Group"/>
        </authorList>
    </citation>
    <scope>NUCLEOTIDE SEQUENCE</scope>
</reference>
<sequence length="66" mass="7457">MHNFVSDTFFDVFKQVGASMKKERHVNFLSDLPDGRSTLRPTNVMVYEWVGGKHAFVDLTGVSPLV</sequence>